<evidence type="ECO:0000313" key="2">
    <source>
        <dbReference type="Proteomes" id="UP000249056"/>
    </source>
</evidence>
<name>A0A395ICY6_9HELO</name>
<protein>
    <submittedName>
        <fullName evidence="1">Uncharacterized protein</fullName>
    </submittedName>
</protein>
<dbReference type="AlphaFoldDB" id="A0A395ICY6"/>
<dbReference type="Proteomes" id="UP000249056">
    <property type="component" value="Unassembled WGS sequence"/>
</dbReference>
<sequence length="83" mass="8246">MVGIKGSVAIRALWGVRTVGSGGARVLVQSDAAVGAARVAGAARRVAEALASGIVSGDGGLLIDDFGHVAAVKEPKGSHRLEE</sequence>
<gene>
    <name evidence="1" type="ORF">DID88_009694</name>
</gene>
<keyword evidence="2" id="KW-1185">Reference proteome</keyword>
<accession>A0A395ICY6</accession>
<proteinExistence type="predicted"/>
<evidence type="ECO:0000313" key="1">
    <source>
        <dbReference type="EMBL" id="RAL58081.1"/>
    </source>
</evidence>
<organism evidence="1 2">
    <name type="scientific">Monilinia fructigena</name>
    <dbReference type="NCBI Taxonomy" id="38457"/>
    <lineage>
        <taxon>Eukaryota</taxon>
        <taxon>Fungi</taxon>
        <taxon>Dikarya</taxon>
        <taxon>Ascomycota</taxon>
        <taxon>Pezizomycotina</taxon>
        <taxon>Leotiomycetes</taxon>
        <taxon>Helotiales</taxon>
        <taxon>Sclerotiniaceae</taxon>
        <taxon>Monilinia</taxon>
    </lineage>
</organism>
<comment type="caution">
    <text evidence="1">The sequence shown here is derived from an EMBL/GenBank/DDBJ whole genome shotgun (WGS) entry which is preliminary data.</text>
</comment>
<dbReference type="EMBL" id="QKRW01000102">
    <property type="protein sequence ID" value="RAL58081.1"/>
    <property type="molecule type" value="Genomic_DNA"/>
</dbReference>
<reference evidence="1 2" key="1">
    <citation type="submission" date="2018-06" db="EMBL/GenBank/DDBJ databases">
        <title>Genome Sequence of the Brown Rot Fungal Pathogen Monilinia fructigena.</title>
        <authorList>
            <person name="Landi L."/>
            <person name="De Miccolis Angelini R.M."/>
            <person name="Pollastro S."/>
            <person name="Abate D."/>
            <person name="Faretra F."/>
            <person name="Romanazzi G."/>
        </authorList>
    </citation>
    <scope>NUCLEOTIDE SEQUENCE [LARGE SCALE GENOMIC DNA]</scope>
    <source>
        <strain evidence="1 2">Mfrg269</strain>
    </source>
</reference>